<name>A0A9X1P6Z9_9HYPH</name>
<evidence type="ECO:0000313" key="1">
    <source>
        <dbReference type="EMBL" id="MCE7030914.1"/>
    </source>
</evidence>
<gene>
    <name evidence="1" type="ORF">LZD57_23265</name>
</gene>
<comment type="caution">
    <text evidence="1">The sequence shown here is derived from an EMBL/GenBank/DDBJ whole genome shotgun (WGS) entry which is preliminary data.</text>
</comment>
<accession>A0A9X1P6Z9</accession>
<dbReference type="RefSeq" id="WP_233721982.1">
    <property type="nucleotide sequence ID" value="NZ_JAJUWU010000033.1"/>
</dbReference>
<proteinExistence type="predicted"/>
<dbReference type="AlphaFoldDB" id="A0A9X1P6Z9"/>
<dbReference type="EMBL" id="JAJUWU010000033">
    <property type="protein sequence ID" value="MCE7030914.1"/>
    <property type="molecule type" value="Genomic_DNA"/>
</dbReference>
<reference evidence="1" key="1">
    <citation type="submission" date="2022-01" db="EMBL/GenBank/DDBJ databases">
        <title>Jiella avicenniae sp. nov., a novel endophytic bacterium isolated from bark of Avicennia marina.</title>
        <authorList>
            <person name="Tuo L."/>
        </authorList>
    </citation>
    <scope>NUCLEOTIDE SEQUENCE</scope>
    <source>
        <strain evidence="1">CBK1P-4</strain>
    </source>
</reference>
<evidence type="ECO:0000313" key="2">
    <source>
        <dbReference type="Proteomes" id="UP001139035"/>
    </source>
</evidence>
<sequence length="141" mass="15208">MRFFVDTRHIWEPVISGGFAADELGENRCAFSFAAGKAVDRRSLGFFASAFPERLESATVLVRSGRVSPRLRGRGEPPVLGEGGLAVAGRDRTRHFATCDPVVGMSKFGEPISARRFGGLPGYAEIPAADDPGRFFSRCDG</sequence>
<dbReference type="Proteomes" id="UP001139035">
    <property type="component" value="Unassembled WGS sequence"/>
</dbReference>
<protein>
    <submittedName>
        <fullName evidence="1">Uncharacterized protein</fullName>
    </submittedName>
</protein>
<keyword evidence="2" id="KW-1185">Reference proteome</keyword>
<organism evidence="1 2">
    <name type="scientific">Jiella avicenniae</name>
    <dbReference type="NCBI Taxonomy" id="2907202"/>
    <lineage>
        <taxon>Bacteria</taxon>
        <taxon>Pseudomonadati</taxon>
        <taxon>Pseudomonadota</taxon>
        <taxon>Alphaproteobacteria</taxon>
        <taxon>Hyphomicrobiales</taxon>
        <taxon>Aurantimonadaceae</taxon>
        <taxon>Jiella</taxon>
    </lineage>
</organism>